<dbReference type="Proteomes" id="UP000183986">
    <property type="component" value="Unassembled WGS sequence"/>
</dbReference>
<keyword evidence="1" id="KW-0175">Coiled coil</keyword>
<evidence type="ECO:0000313" key="4">
    <source>
        <dbReference type="Proteomes" id="UP000183986"/>
    </source>
</evidence>
<keyword evidence="2" id="KW-1133">Transmembrane helix</keyword>
<accession>A0A1M2UYB9</accession>
<comment type="caution">
    <text evidence="3">The sequence shown here is derived from an EMBL/GenBank/DDBJ whole genome shotgun (WGS) entry which is preliminary data.</text>
</comment>
<protein>
    <submittedName>
        <fullName evidence="3">Uncharacterized protein</fullName>
    </submittedName>
</protein>
<keyword evidence="2" id="KW-0812">Transmembrane</keyword>
<dbReference type="RefSeq" id="WP_072677244.1">
    <property type="nucleotide sequence ID" value="NZ_MPKY01000001.1"/>
</dbReference>
<keyword evidence="2" id="KW-0472">Membrane</keyword>
<organism evidence="3 4">
    <name type="scientific">Marinobacter nauticus</name>
    <name type="common">Marinobacter hydrocarbonoclasticus</name>
    <name type="synonym">Marinobacter aquaeolei</name>
    <dbReference type="NCBI Taxonomy" id="2743"/>
    <lineage>
        <taxon>Bacteria</taxon>
        <taxon>Pseudomonadati</taxon>
        <taxon>Pseudomonadota</taxon>
        <taxon>Gammaproteobacteria</taxon>
        <taxon>Pseudomonadales</taxon>
        <taxon>Marinobacteraceae</taxon>
        <taxon>Marinobacter</taxon>
    </lineage>
</organism>
<evidence type="ECO:0000313" key="3">
    <source>
        <dbReference type="EMBL" id="OJT00354.1"/>
    </source>
</evidence>
<evidence type="ECO:0000256" key="1">
    <source>
        <dbReference type="SAM" id="Coils"/>
    </source>
</evidence>
<dbReference type="OrthoDB" id="7375852at2"/>
<feature type="transmembrane region" description="Helical" evidence="2">
    <location>
        <begin position="205"/>
        <end position="225"/>
    </location>
</feature>
<dbReference type="AlphaFoldDB" id="A0A1M2UYB9"/>
<proteinExistence type="predicted"/>
<dbReference type="SUPFAM" id="SSF52540">
    <property type="entry name" value="P-loop containing nucleoside triphosphate hydrolases"/>
    <property type="match status" value="1"/>
</dbReference>
<dbReference type="Gene3D" id="3.40.50.300">
    <property type="entry name" value="P-loop containing nucleotide triphosphate hydrolases"/>
    <property type="match status" value="1"/>
</dbReference>
<sequence>MLEKEKFNKLYSEVAEGLSHTLKQLQGLRVEHEESKQHVIGMMDKLESIQKTFSDEIAMLEDNAEWDKFTIAFFGETNAGKSTIIESLRIMFDEEARKTTIAQNQNQLGQLEVAVADQSEQLKRVFTDAFGALAQELLALQRDVTLFKRFMDAEKSKREAVEAANQALQKDVVESKQSIEAEKSKREAVEADNLALRKQGKQLKAVCITTSSLAVAALGVIVWLAGGA</sequence>
<keyword evidence="4" id="KW-1185">Reference proteome</keyword>
<reference evidence="3" key="1">
    <citation type="submission" date="2016-11" db="EMBL/GenBank/DDBJ databases">
        <title>Draft Genome Sequence of Marinobacter hydrocarbonoclasticus strain STW2, a polyaromatic aromatic hydrocarbon degrading and denitrifying bacterium from rhizosphere of Seagrass Enhalus acodoides.</title>
        <authorList>
            <person name="Ling J."/>
            <person name="Dong J."/>
        </authorList>
    </citation>
    <scope>NUCLEOTIDE SEQUENCE [LARGE SCALE GENOMIC DNA]</scope>
    <source>
        <strain evidence="3">STW2</strain>
    </source>
</reference>
<evidence type="ECO:0000256" key="2">
    <source>
        <dbReference type="SAM" id="Phobius"/>
    </source>
</evidence>
<dbReference type="InterPro" id="IPR027417">
    <property type="entry name" value="P-loop_NTPase"/>
</dbReference>
<dbReference type="EMBL" id="MPKY01000001">
    <property type="protein sequence ID" value="OJT00354.1"/>
    <property type="molecule type" value="Genomic_DNA"/>
</dbReference>
<gene>
    <name evidence="3" type="ORF">BEE62_09860</name>
</gene>
<name>A0A1M2UYB9_MARNT</name>
<feature type="coiled-coil region" evidence="1">
    <location>
        <begin position="151"/>
        <end position="199"/>
    </location>
</feature>